<dbReference type="InterPro" id="IPR022672">
    <property type="entry name" value="Hexokinase_N"/>
</dbReference>
<keyword evidence="9" id="KW-0324">Glycolysis</keyword>
<dbReference type="PROSITE" id="PS50330">
    <property type="entry name" value="UIM"/>
    <property type="match status" value="1"/>
</dbReference>
<dbReference type="Pfam" id="PF00349">
    <property type="entry name" value="Hexokinase_1"/>
    <property type="match status" value="3"/>
</dbReference>
<dbReference type="InterPro" id="IPR040714">
    <property type="entry name" value="RAP80_UIM"/>
</dbReference>
<evidence type="ECO:0000256" key="1">
    <source>
        <dbReference type="ARBA" id="ARBA00004888"/>
    </source>
</evidence>
<dbReference type="InterPro" id="IPR001312">
    <property type="entry name" value="Hexokinase"/>
</dbReference>
<dbReference type="PANTHER" id="PTHR19443:SF1">
    <property type="entry name" value="HEXOKINASE-3"/>
    <property type="match status" value="1"/>
</dbReference>
<feature type="compositionally biased region" description="Basic and acidic residues" evidence="13">
    <location>
        <begin position="505"/>
        <end position="514"/>
    </location>
</feature>
<keyword evidence="7 17" id="KW-0418">Kinase</keyword>
<evidence type="ECO:0000256" key="9">
    <source>
        <dbReference type="ARBA" id="ARBA00023152"/>
    </source>
</evidence>
<keyword evidence="8" id="KW-0067">ATP-binding</keyword>
<comment type="pathway">
    <text evidence="1">Carbohydrate degradation; glycolysis; D-glyceraldehyde 3-phosphate and glycerone phosphate from D-glucose: step 1/4.</text>
</comment>
<dbReference type="Proteomes" id="UP000031443">
    <property type="component" value="Unassembled WGS sequence"/>
</dbReference>
<feature type="region of interest" description="Disordered" evidence="13">
    <location>
        <begin position="187"/>
        <end position="250"/>
    </location>
</feature>
<proteinExistence type="inferred from homology"/>
<keyword evidence="18" id="KW-1185">Reference proteome</keyword>
<dbReference type="InterPro" id="IPR043129">
    <property type="entry name" value="ATPase_NBD"/>
</dbReference>
<comment type="catalytic activity">
    <reaction evidence="10">
        <text>a D-hexose + ATP = a D-hexose 6-phosphate + ADP + H(+)</text>
        <dbReference type="Rhea" id="RHEA:22740"/>
        <dbReference type="ChEBI" id="CHEBI:4194"/>
        <dbReference type="ChEBI" id="CHEBI:15378"/>
        <dbReference type="ChEBI" id="CHEBI:30616"/>
        <dbReference type="ChEBI" id="CHEBI:229467"/>
        <dbReference type="ChEBI" id="CHEBI:456216"/>
        <dbReference type="EC" id="2.7.1.1"/>
    </reaction>
    <physiologicalReaction direction="left-to-right" evidence="10">
        <dbReference type="Rhea" id="RHEA:22741"/>
    </physiologicalReaction>
</comment>
<dbReference type="Pfam" id="PF03727">
    <property type="entry name" value="Hexokinase_2"/>
    <property type="match status" value="2"/>
</dbReference>
<dbReference type="PRINTS" id="PR00475">
    <property type="entry name" value="HEXOKINASE"/>
</dbReference>
<comment type="pathway">
    <text evidence="2">Carbohydrate metabolism; hexose metabolism.</text>
</comment>
<evidence type="ECO:0000256" key="8">
    <source>
        <dbReference type="ARBA" id="ARBA00022840"/>
    </source>
</evidence>
<evidence type="ECO:0000256" key="4">
    <source>
        <dbReference type="ARBA" id="ARBA00012324"/>
    </source>
</evidence>
<dbReference type="PANTHER" id="PTHR19443">
    <property type="entry name" value="HEXOKINASE"/>
    <property type="match status" value="1"/>
</dbReference>
<comment type="catalytic activity">
    <reaction evidence="11">
        <text>D-fructose + ATP = D-fructose 6-phosphate + ADP + H(+)</text>
        <dbReference type="Rhea" id="RHEA:16125"/>
        <dbReference type="ChEBI" id="CHEBI:15378"/>
        <dbReference type="ChEBI" id="CHEBI:30616"/>
        <dbReference type="ChEBI" id="CHEBI:37721"/>
        <dbReference type="ChEBI" id="CHEBI:61527"/>
        <dbReference type="ChEBI" id="CHEBI:456216"/>
        <dbReference type="EC" id="2.7.1.1"/>
    </reaction>
    <physiologicalReaction direction="left-to-right" evidence="11">
        <dbReference type="Rhea" id="RHEA:16126"/>
    </physiologicalReaction>
</comment>
<feature type="domain" description="Hexokinase C-terminal" evidence="15">
    <location>
        <begin position="910"/>
        <end position="1140"/>
    </location>
</feature>
<evidence type="ECO:0000259" key="15">
    <source>
        <dbReference type="Pfam" id="PF03727"/>
    </source>
</evidence>
<dbReference type="GO" id="GO:0006096">
    <property type="term" value="P:glycolytic process"/>
    <property type="evidence" value="ECO:0007669"/>
    <property type="project" value="UniProtKB-UniPathway"/>
</dbReference>
<feature type="region of interest" description="Disordered" evidence="13">
    <location>
        <begin position="388"/>
        <end position="421"/>
    </location>
</feature>
<feature type="compositionally biased region" description="Polar residues" evidence="13">
    <location>
        <begin position="284"/>
        <end position="307"/>
    </location>
</feature>
<dbReference type="GO" id="GO:0005739">
    <property type="term" value="C:mitochondrion"/>
    <property type="evidence" value="ECO:0007669"/>
    <property type="project" value="TreeGrafter"/>
</dbReference>
<feature type="compositionally biased region" description="Polar residues" evidence="13">
    <location>
        <begin position="230"/>
        <end position="239"/>
    </location>
</feature>
<dbReference type="CDD" id="cd20912">
    <property type="entry name" value="AIR_RAP80-like"/>
    <property type="match status" value="1"/>
</dbReference>
<evidence type="ECO:0000256" key="7">
    <source>
        <dbReference type="ARBA" id="ARBA00022777"/>
    </source>
</evidence>
<evidence type="ECO:0000256" key="12">
    <source>
        <dbReference type="ARBA" id="ARBA00048160"/>
    </source>
</evidence>
<dbReference type="UniPathway" id="UPA00242"/>
<feature type="region of interest" description="Disordered" evidence="13">
    <location>
        <begin position="635"/>
        <end position="663"/>
    </location>
</feature>
<reference evidence="18" key="1">
    <citation type="journal article" date="2013" name="Nat. Genet.">
        <title>The draft genomes of soft-shell turtle and green sea turtle yield insights into the development and evolution of the turtle-specific body plan.</title>
        <authorList>
            <person name="Wang Z."/>
            <person name="Pascual-Anaya J."/>
            <person name="Zadissa A."/>
            <person name="Li W."/>
            <person name="Niimura Y."/>
            <person name="Huang Z."/>
            <person name="Li C."/>
            <person name="White S."/>
            <person name="Xiong Z."/>
            <person name="Fang D."/>
            <person name="Wang B."/>
            <person name="Ming Y."/>
            <person name="Chen Y."/>
            <person name="Zheng Y."/>
            <person name="Kuraku S."/>
            <person name="Pignatelli M."/>
            <person name="Herrero J."/>
            <person name="Beal K."/>
            <person name="Nozawa M."/>
            <person name="Li Q."/>
            <person name="Wang J."/>
            <person name="Zhang H."/>
            <person name="Yu L."/>
            <person name="Shigenobu S."/>
            <person name="Wang J."/>
            <person name="Liu J."/>
            <person name="Flicek P."/>
            <person name="Searle S."/>
            <person name="Wang J."/>
            <person name="Kuratani S."/>
            <person name="Yin Y."/>
            <person name="Aken B."/>
            <person name="Zhang G."/>
            <person name="Irie N."/>
        </authorList>
    </citation>
    <scope>NUCLEOTIDE SEQUENCE [LARGE SCALE GENOMIC DNA]</scope>
</reference>
<evidence type="ECO:0000256" key="3">
    <source>
        <dbReference type="ARBA" id="ARBA00009225"/>
    </source>
</evidence>
<dbReference type="SMART" id="SM00726">
    <property type="entry name" value="UIM"/>
    <property type="match status" value="2"/>
</dbReference>
<dbReference type="EMBL" id="KB547574">
    <property type="protein sequence ID" value="EMP30947.1"/>
    <property type="molecule type" value="Genomic_DNA"/>
</dbReference>
<evidence type="ECO:0000256" key="5">
    <source>
        <dbReference type="ARBA" id="ARBA00022679"/>
    </source>
</evidence>
<feature type="region of interest" description="Disordered" evidence="13">
    <location>
        <begin position="68"/>
        <end position="91"/>
    </location>
</feature>
<evidence type="ECO:0000259" key="14">
    <source>
        <dbReference type="Pfam" id="PF00349"/>
    </source>
</evidence>
<dbReference type="UniPathway" id="UPA00109">
    <property type="reaction ID" value="UER00180"/>
</dbReference>
<feature type="compositionally biased region" description="Basic and acidic residues" evidence="13">
    <location>
        <begin position="411"/>
        <end position="421"/>
    </location>
</feature>
<protein>
    <recommendedName>
        <fullName evidence="4">hexokinase</fullName>
        <ecNumber evidence="4">2.7.1.1</ecNumber>
    </recommendedName>
</protein>
<gene>
    <name evidence="17" type="ORF">UY3_11935</name>
</gene>
<dbReference type="STRING" id="8469.M7BS67"/>
<feature type="region of interest" description="Disordered" evidence="13">
    <location>
        <begin position="277"/>
        <end position="313"/>
    </location>
</feature>
<evidence type="ECO:0000256" key="6">
    <source>
        <dbReference type="ARBA" id="ARBA00022741"/>
    </source>
</evidence>
<dbReference type="Pfam" id="PF18282">
    <property type="entry name" value="RAP80_UIM"/>
    <property type="match status" value="1"/>
</dbReference>
<sequence>MWLFSLIIRSTVKNKTWKRVAVYFQTSLSSLRHRRDALGGGCELLGSAAAEPGLTRCSVLRECRMPRKKKHAESPDFQGPDGEEEEPRGLVDAKKKRSFVDAFIVISDSDGEQESKEENGLQKKRTKQQLDRVKFAAKRKIAQMTEDEQFALALKMSEQEARQVNCREEEEEELVRKAIAESLNSYQPLDSPAETSAPPPAPTTCVPAQSHPAERGKAEIHGAVPPGPDSPQSDCSSHSRSTKADGNGQTDVAKSPLVVLTRLSQEIVESSLLSSIIVPPGKSQPLTKSNEKPSSPARSNSRDTLPSPSGEKLISLSPTFARFTPGTWQLTPRRLFSGSCSTSKAMGGERDKQPPAATGSSAGEPAAGSSAVLRKSRALELGSIPRKNCGAGGPECAPPRGHSGQGSVCGEHVERTEGPDKAPELCTLSMADEKCKQEDARDTVHYYWGIPFCPKGVDPNQYTQVILCQLEVYQKSLKQAQRQLLQKKEFGDPVVPCSSPLSQNEHGKGERINRENGVPDDTEDGRKEPESTAWLLSTKNREPEQNPGQNLEEEKNSTSEDEPTTSYCQASQALFAEDMPEDGEPMQITQSISALTPFGSKRSPEVAVESPAAEEEIPVCPETQPNPLEAIEPEREELHSASKDTPMQAAGDEEAGNMASECSPSADDSVSCPLCDRGFPATEIELHAMYCNGIVAQDASEDVPALAQRQRETRSRAGRGRDIPTPVDVDKCEKCYLCKARVPLAEYPRHVDSCLQTARDAQGNRRLRSAKDVGRSEGRLLSMLEMSECKSAGDSWESEWSEHTQQCQERPQPRAPTPAPLFAFMATSLCEFLDGLRLPQRAFQLGFSFPFSCRQTRLDQTVFLWSNKPWLLIVPPLSAGQRYRIEVIAVVNDTTGTMMSCEASAEPCEVGLVVDAGTNSCFMAAAGHVEAVEESLGRMGVVTGWGSFGDGSLSDMLSPYDRLVDETSLNPGKERFEKMISGLYLGEIVRHILAELATQGGLFSGRTTPALLTKGSVQTRDILEITDEQVGLARAQRVLRQLGLEASDQDCFSMQQVCSAVCIRAAGLCAAGLAAILSHMRRSRELTRLKTSVAVDGAVVRDHANCSQTLQQLVKQLAPECDVTLVQAEDGSGKGIAMVASGLAAQRLQVNQTLALLKLSPEALGKVQALLRREMELGLKKETQATSSIRMLPTYICATPDGSAPRQGLSPQRPVAPGGCQCPGQAAPPLTPPLKSLQLFEHIVECIVDFQTKQGMMGQTLPLGFTFSFPCQQTSLDQGILLSWTKGFNASGCVGQDVVKLLREAVKRKNHFALDVVAIVNDTVGTMMSCGYDDPSCEHFALDVVAIVNDTVGTMMSCGYDDPSCEVGLIVGTGTNACYMEELRNVGTLAGGEGRMCVNMEWGAFGDNGCLDAFFTPFDRQVDEASLNPGRQRFEKLISGMYLGEIVRHILLELTAKGLLFRGRPSPKLQTRDIFQTKFLSSIESDGLALRQVCAILEELGLHVTCEDSVLVREVCQVVARRAAQLCGAGVAAVVEKIRENRGLEQLSVAVGVDRTLYKLHPHFAQEVQGTVQRLAPRCSVTFLQSEDGSGKGAALIAAVACRVARRQRV</sequence>
<dbReference type="PROSITE" id="PS51748">
    <property type="entry name" value="HEXOKINASE_2"/>
    <property type="match status" value="2"/>
</dbReference>
<dbReference type="eggNOG" id="ENOG502QQGN">
    <property type="taxonomic scope" value="Eukaryota"/>
</dbReference>
<dbReference type="FunFam" id="3.40.367.20:FF:000005">
    <property type="entry name" value="Phosphotransferase"/>
    <property type="match status" value="1"/>
</dbReference>
<dbReference type="GO" id="GO:0006006">
    <property type="term" value="P:glucose metabolic process"/>
    <property type="evidence" value="ECO:0007669"/>
    <property type="project" value="UniProtKB-ARBA"/>
</dbReference>
<dbReference type="Gene3D" id="3.40.367.20">
    <property type="match status" value="2"/>
</dbReference>
<evidence type="ECO:0000256" key="10">
    <source>
        <dbReference type="ARBA" id="ARBA00044613"/>
    </source>
</evidence>
<feature type="compositionally biased region" description="Low complexity" evidence="13">
    <location>
        <begin position="354"/>
        <end position="371"/>
    </location>
</feature>
<dbReference type="GO" id="GO:0008865">
    <property type="term" value="F:fructokinase activity"/>
    <property type="evidence" value="ECO:0007669"/>
    <property type="project" value="TreeGrafter"/>
</dbReference>
<dbReference type="GO" id="GO:0001678">
    <property type="term" value="P:intracellular glucose homeostasis"/>
    <property type="evidence" value="ECO:0007669"/>
    <property type="project" value="InterPro"/>
</dbReference>
<dbReference type="EC" id="2.7.1.1" evidence="4"/>
<comment type="catalytic activity">
    <reaction evidence="12">
        <text>D-glucose + ATP = D-glucose 6-phosphate + ADP + H(+)</text>
        <dbReference type="Rhea" id="RHEA:17825"/>
        <dbReference type="ChEBI" id="CHEBI:4167"/>
        <dbReference type="ChEBI" id="CHEBI:15378"/>
        <dbReference type="ChEBI" id="CHEBI:30616"/>
        <dbReference type="ChEBI" id="CHEBI:61548"/>
        <dbReference type="ChEBI" id="CHEBI:456216"/>
        <dbReference type="EC" id="2.7.1.1"/>
    </reaction>
    <physiologicalReaction direction="left-to-right" evidence="12">
        <dbReference type="Rhea" id="RHEA:17826"/>
    </physiologicalReaction>
</comment>
<dbReference type="PROSITE" id="PS00378">
    <property type="entry name" value="HEXOKINASE_1"/>
    <property type="match status" value="1"/>
</dbReference>
<feature type="domain" description="Hexokinase N-terminal" evidence="14">
    <location>
        <begin position="1150"/>
        <end position="1203"/>
    </location>
</feature>
<accession>M7BS67</accession>
<dbReference type="Gene3D" id="3.30.420.40">
    <property type="match status" value="2"/>
</dbReference>
<dbReference type="FunFam" id="3.30.420.40:FF:000805">
    <property type="entry name" value="Hexokinase-2"/>
    <property type="match status" value="1"/>
</dbReference>
<dbReference type="GO" id="GO:0005536">
    <property type="term" value="F:D-glucose binding"/>
    <property type="evidence" value="ECO:0007669"/>
    <property type="project" value="InterPro"/>
</dbReference>
<evidence type="ECO:0000256" key="11">
    <source>
        <dbReference type="ARBA" id="ARBA00047905"/>
    </source>
</evidence>
<evidence type="ECO:0000313" key="17">
    <source>
        <dbReference type="EMBL" id="EMP30947.1"/>
    </source>
</evidence>
<dbReference type="InterPro" id="IPR019807">
    <property type="entry name" value="Hexokinase_BS"/>
</dbReference>
<dbReference type="GO" id="GO:0005524">
    <property type="term" value="F:ATP binding"/>
    <property type="evidence" value="ECO:0007669"/>
    <property type="project" value="UniProtKB-KW"/>
</dbReference>
<keyword evidence="5" id="KW-0808">Transferase</keyword>
<evidence type="ECO:0000256" key="13">
    <source>
        <dbReference type="SAM" id="MobiDB-lite"/>
    </source>
</evidence>
<dbReference type="GO" id="GO:0019158">
    <property type="term" value="F:mannokinase activity"/>
    <property type="evidence" value="ECO:0007669"/>
    <property type="project" value="TreeGrafter"/>
</dbReference>
<feature type="region of interest" description="Disordered" evidence="13">
    <location>
        <begin position="332"/>
        <end position="372"/>
    </location>
</feature>
<dbReference type="GO" id="GO:0004340">
    <property type="term" value="F:glucokinase activity"/>
    <property type="evidence" value="ECO:0007669"/>
    <property type="project" value="TreeGrafter"/>
</dbReference>
<feature type="domain" description="Hexokinase N-terminal" evidence="14">
    <location>
        <begin position="812"/>
        <end position="902"/>
    </location>
</feature>
<feature type="domain" description="Hexokinase N-terminal" evidence="14">
    <location>
        <begin position="1236"/>
        <end position="1332"/>
    </location>
</feature>
<keyword evidence="6" id="KW-0547">Nucleotide-binding</keyword>
<evidence type="ECO:0000259" key="16">
    <source>
        <dbReference type="Pfam" id="PF18282"/>
    </source>
</evidence>
<feature type="domain" description="RAP80 N-terminal" evidence="16">
    <location>
        <begin position="137"/>
        <end position="188"/>
    </location>
</feature>
<dbReference type="InterPro" id="IPR022673">
    <property type="entry name" value="Hexokinase_C"/>
</dbReference>
<feature type="region of interest" description="Disordered" evidence="13">
    <location>
        <begin position="491"/>
        <end position="566"/>
    </location>
</feature>
<dbReference type="Gene3D" id="6.10.250.1800">
    <property type="match status" value="1"/>
</dbReference>
<organism evidence="17 18">
    <name type="scientific">Chelonia mydas</name>
    <name type="common">Green sea-turtle</name>
    <name type="synonym">Chelonia agassizi</name>
    <dbReference type="NCBI Taxonomy" id="8469"/>
    <lineage>
        <taxon>Eukaryota</taxon>
        <taxon>Metazoa</taxon>
        <taxon>Chordata</taxon>
        <taxon>Craniata</taxon>
        <taxon>Vertebrata</taxon>
        <taxon>Euteleostomi</taxon>
        <taxon>Archelosauria</taxon>
        <taxon>Testudinata</taxon>
        <taxon>Testudines</taxon>
        <taxon>Cryptodira</taxon>
        <taxon>Durocryptodira</taxon>
        <taxon>Americhelydia</taxon>
        <taxon>Chelonioidea</taxon>
        <taxon>Cheloniidae</taxon>
        <taxon>Chelonia</taxon>
    </lineage>
</organism>
<name>M7BS67_CHEMY</name>
<comment type="similarity">
    <text evidence="3">Belongs to the hexokinase family.</text>
</comment>
<dbReference type="GO" id="GO:0005829">
    <property type="term" value="C:cytosol"/>
    <property type="evidence" value="ECO:0007669"/>
    <property type="project" value="TreeGrafter"/>
</dbReference>
<feature type="domain" description="Hexokinase C-terminal" evidence="15">
    <location>
        <begin position="1367"/>
        <end position="1600"/>
    </location>
</feature>
<dbReference type="FunFam" id="3.40.367.20:FF:000001">
    <property type="entry name" value="Hexokinase 1"/>
    <property type="match status" value="1"/>
</dbReference>
<evidence type="ECO:0000256" key="2">
    <source>
        <dbReference type="ARBA" id="ARBA00005028"/>
    </source>
</evidence>
<evidence type="ECO:0000313" key="18">
    <source>
        <dbReference type="Proteomes" id="UP000031443"/>
    </source>
</evidence>
<dbReference type="InterPro" id="IPR003903">
    <property type="entry name" value="UIM_dom"/>
</dbReference>
<dbReference type="SUPFAM" id="SSF53067">
    <property type="entry name" value="Actin-like ATPase domain"/>
    <property type="match status" value="4"/>
</dbReference>